<evidence type="ECO:0000259" key="2">
    <source>
        <dbReference type="PROSITE" id="PS51186"/>
    </source>
</evidence>
<dbReference type="Pfam" id="PF13523">
    <property type="entry name" value="Acetyltransf_8"/>
    <property type="match status" value="1"/>
</dbReference>
<gene>
    <name evidence="3" type="ORF">SAMN05444351_4074</name>
</gene>
<dbReference type="EMBL" id="FQVX01000004">
    <property type="protein sequence ID" value="SHH11367.1"/>
    <property type="molecule type" value="Genomic_DNA"/>
</dbReference>
<keyword evidence="1" id="KW-0046">Antibiotic resistance</keyword>
<evidence type="ECO:0000313" key="3">
    <source>
        <dbReference type="EMBL" id="SHH11367.1"/>
    </source>
</evidence>
<dbReference type="PROSITE" id="PS51186">
    <property type="entry name" value="GNAT"/>
    <property type="match status" value="1"/>
</dbReference>
<dbReference type="Gene3D" id="3.40.630.30">
    <property type="match status" value="1"/>
</dbReference>
<dbReference type="InterPro" id="IPR016181">
    <property type="entry name" value="Acyl_CoA_acyltransferase"/>
</dbReference>
<dbReference type="PANTHER" id="PTHR31438:SF1">
    <property type="entry name" value="LYSINE N-ACYLTRANSFERASE C17G9.06C-RELATED"/>
    <property type="match status" value="1"/>
</dbReference>
<dbReference type="STRING" id="1070870.SAMN05444351_4074"/>
<accession>A0A1M5QB45</accession>
<reference evidence="3 4" key="1">
    <citation type="submission" date="2016-11" db="EMBL/GenBank/DDBJ databases">
        <authorList>
            <person name="Jaros S."/>
            <person name="Januszkiewicz K."/>
            <person name="Wedrychowicz H."/>
        </authorList>
    </citation>
    <scope>NUCLEOTIDE SEQUENCE [LARGE SCALE GENOMIC DNA]</scope>
    <source>
        <strain evidence="3 4">DSM 45408</strain>
    </source>
</reference>
<evidence type="ECO:0000256" key="1">
    <source>
        <dbReference type="ARBA" id="ARBA00023251"/>
    </source>
</evidence>
<sequence>MPAPYGGGVLDGPVGFRPLTRADLPLLGRWLEEPLVARWWAHETTPEALEADFGPCIDGTDPAEVLLALADGRPFGLVQRYRIADFSEYVGELTPVVAVPPRALSIDYLIGEPGVRGGGAGAAMLRAFVAESWAAYPEADAVLVPVAAGNVASWRALERAGFTRVAEGPLTPDNPVDPPDHVVYLLRRPPELRGT</sequence>
<keyword evidence="3" id="KW-0808">Transferase</keyword>
<protein>
    <submittedName>
        <fullName evidence="3">Aminoglycoside 6'-N-acetyltransferase</fullName>
    </submittedName>
</protein>
<organism evidence="3 4">
    <name type="scientific">Geodermatophilus nigrescens</name>
    <dbReference type="NCBI Taxonomy" id="1070870"/>
    <lineage>
        <taxon>Bacteria</taxon>
        <taxon>Bacillati</taxon>
        <taxon>Actinomycetota</taxon>
        <taxon>Actinomycetes</taxon>
        <taxon>Geodermatophilales</taxon>
        <taxon>Geodermatophilaceae</taxon>
        <taxon>Geodermatophilus</taxon>
    </lineage>
</organism>
<name>A0A1M5QB45_9ACTN</name>
<dbReference type="PANTHER" id="PTHR31438">
    <property type="entry name" value="LYSINE N-ACYLTRANSFERASE C17G9.06C-RELATED"/>
    <property type="match status" value="1"/>
</dbReference>
<dbReference type="GO" id="GO:0046677">
    <property type="term" value="P:response to antibiotic"/>
    <property type="evidence" value="ECO:0007669"/>
    <property type="project" value="UniProtKB-KW"/>
</dbReference>
<dbReference type="Proteomes" id="UP000184471">
    <property type="component" value="Unassembled WGS sequence"/>
</dbReference>
<dbReference type="AlphaFoldDB" id="A0A1M5QB45"/>
<proteinExistence type="predicted"/>
<feature type="domain" description="N-acetyltransferase" evidence="2">
    <location>
        <begin position="14"/>
        <end position="189"/>
    </location>
</feature>
<dbReference type="InterPro" id="IPR000182">
    <property type="entry name" value="GNAT_dom"/>
</dbReference>
<keyword evidence="4" id="KW-1185">Reference proteome</keyword>
<dbReference type="SUPFAM" id="SSF55729">
    <property type="entry name" value="Acyl-CoA N-acyltransferases (Nat)"/>
    <property type="match status" value="1"/>
</dbReference>
<dbReference type="GO" id="GO:0016410">
    <property type="term" value="F:N-acyltransferase activity"/>
    <property type="evidence" value="ECO:0007669"/>
    <property type="project" value="TreeGrafter"/>
</dbReference>
<evidence type="ECO:0000313" key="4">
    <source>
        <dbReference type="Proteomes" id="UP000184471"/>
    </source>
</evidence>